<reference evidence="2 3" key="1">
    <citation type="submission" date="2020-08" db="EMBL/GenBank/DDBJ databases">
        <title>Genomic Encyclopedia of Type Strains, Phase IV (KMG-IV): sequencing the most valuable type-strain genomes for metagenomic binning, comparative biology and taxonomic classification.</title>
        <authorList>
            <person name="Goeker M."/>
        </authorList>
    </citation>
    <scope>NUCLEOTIDE SEQUENCE [LARGE SCALE GENOMIC DNA]</scope>
    <source>
        <strain evidence="2 3">DSM 27471</strain>
    </source>
</reference>
<dbReference type="PROSITE" id="PS50943">
    <property type="entry name" value="HTH_CROC1"/>
    <property type="match status" value="1"/>
</dbReference>
<gene>
    <name evidence="2" type="ORF">FHX64_000611</name>
</gene>
<proteinExistence type="predicted"/>
<dbReference type="InterPro" id="IPR010982">
    <property type="entry name" value="Lambda_DNA-bd_dom_sf"/>
</dbReference>
<dbReference type="Proteomes" id="UP000544222">
    <property type="component" value="Unassembled WGS sequence"/>
</dbReference>
<evidence type="ECO:0000313" key="2">
    <source>
        <dbReference type="EMBL" id="MBB3186448.1"/>
    </source>
</evidence>
<evidence type="ECO:0000259" key="1">
    <source>
        <dbReference type="PROSITE" id="PS50943"/>
    </source>
</evidence>
<name>A0A7W5DQH3_9PORP</name>
<dbReference type="InterPro" id="IPR001387">
    <property type="entry name" value="Cro/C1-type_HTH"/>
</dbReference>
<sequence>MKERIAQIITHEQLTSGKFALAIGTQASVISHILNGRNKPSMEIIQKILSAYPSINPDWLVLGRGSMMRQTNGLEQTSLFDISEKDSSLTSVNPQTKSIKKEDHLKPITSTSNIQSIESLKNKKVSKITVYYSDMTFEEFVPSTTTQFQTD</sequence>
<dbReference type="SUPFAM" id="SSF47413">
    <property type="entry name" value="lambda repressor-like DNA-binding domains"/>
    <property type="match status" value="1"/>
</dbReference>
<dbReference type="CDD" id="cd00093">
    <property type="entry name" value="HTH_XRE"/>
    <property type="match status" value="1"/>
</dbReference>
<organism evidence="2 3">
    <name type="scientific">Microbacter margulisiae</name>
    <dbReference type="NCBI Taxonomy" id="1350067"/>
    <lineage>
        <taxon>Bacteria</taxon>
        <taxon>Pseudomonadati</taxon>
        <taxon>Bacteroidota</taxon>
        <taxon>Bacteroidia</taxon>
        <taxon>Bacteroidales</taxon>
        <taxon>Porphyromonadaceae</taxon>
        <taxon>Microbacter</taxon>
    </lineage>
</organism>
<dbReference type="RefSeq" id="WP_183412341.1">
    <property type="nucleotide sequence ID" value="NZ_JACHYB010000001.1"/>
</dbReference>
<protein>
    <submittedName>
        <fullName evidence="2">Transcriptional regulator with XRE-family HTH domain</fullName>
    </submittedName>
</protein>
<dbReference type="EMBL" id="JACHYB010000001">
    <property type="protein sequence ID" value="MBB3186448.1"/>
    <property type="molecule type" value="Genomic_DNA"/>
</dbReference>
<dbReference type="GO" id="GO:0003677">
    <property type="term" value="F:DNA binding"/>
    <property type="evidence" value="ECO:0007669"/>
    <property type="project" value="InterPro"/>
</dbReference>
<accession>A0A7W5DQH3</accession>
<dbReference type="Gene3D" id="1.10.260.40">
    <property type="entry name" value="lambda repressor-like DNA-binding domains"/>
    <property type="match status" value="1"/>
</dbReference>
<feature type="domain" description="HTH cro/C1-type" evidence="1">
    <location>
        <begin position="5"/>
        <end position="60"/>
    </location>
</feature>
<comment type="caution">
    <text evidence="2">The sequence shown here is derived from an EMBL/GenBank/DDBJ whole genome shotgun (WGS) entry which is preliminary data.</text>
</comment>
<keyword evidence="3" id="KW-1185">Reference proteome</keyword>
<evidence type="ECO:0000313" key="3">
    <source>
        <dbReference type="Proteomes" id="UP000544222"/>
    </source>
</evidence>
<dbReference type="AlphaFoldDB" id="A0A7W5DQH3"/>
<dbReference type="Pfam" id="PF01381">
    <property type="entry name" value="HTH_3"/>
    <property type="match status" value="1"/>
</dbReference>